<reference evidence="1 2" key="1">
    <citation type="submission" date="2020-07" db="EMBL/GenBank/DDBJ databases">
        <title>Halosimplex litoreum sp. nov. and Halosimplex rubrum sp. nov., isolated from different salt environments.</title>
        <authorList>
            <person name="Cui H."/>
        </authorList>
    </citation>
    <scope>NUCLEOTIDE SEQUENCE [LARGE SCALE GENOMIC DNA]</scope>
    <source>
        <strain evidence="1 2">R2</strain>
    </source>
</reference>
<dbReference type="EMBL" id="CP058909">
    <property type="protein sequence ID" value="QLH81804.1"/>
    <property type="molecule type" value="Genomic_DNA"/>
</dbReference>
<organism evidence="1 2">
    <name type="scientific">Halosimplex pelagicum</name>
    <dbReference type="NCBI Taxonomy" id="869886"/>
    <lineage>
        <taxon>Archaea</taxon>
        <taxon>Methanobacteriati</taxon>
        <taxon>Methanobacteriota</taxon>
        <taxon>Stenosarchaea group</taxon>
        <taxon>Halobacteria</taxon>
        <taxon>Halobacteriales</taxon>
        <taxon>Haloarculaceae</taxon>
        <taxon>Halosimplex</taxon>
    </lineage>
</organism>
<evidence type="ECO:0000313" key="1">
    <source>
        <dbReference type="EMBL" id="QLH81804.1"/>
    </source>
</evidence>
<accession>A0A7D5P923</accession>
<evidence type="ECO:0000313" key="2">
    <source>
        <dbReference type="Proteomes" id="UP000509346"/>
    </source>
</evidence>
<name>A0A7D5P923_9EURY</name>
<dbReference type="OrthoDB" id="333875at2157"/>
<protein>
    <submittedName>
        <fullName evidence="1">Uncharacterized protein</fullName>
    </submittedName>
</protein>
<dbReference type="GeneID" id="56082778"/>
<dbReference type="KEGG" id="hpel:HZS54_09275"/>
<dbReference type="RefSeq" id="WP_179922167.1">
    <property type="nucleotide sequence ID" value="NZ_CP058909.1"/>
</dbReference>
<dbReference type="Proteomes" id="UP000509346">
    <property type="component" value="Chromosome"/>
</dbReference>
<gene>
    <name evidence="1" type="ORF">HZS54_09275</name>
</gene>
<sequence length="50" mass="5673">MIPPFLRRCPDCGKTGLARSFETVQTDGERLVECPRCGHRFPVVDRPTLN</sequence>
<keyword evidence="2" id="KW-1185">Reference proteome</keyword>
<dbReference type="Gene3D" id="2.20.28.160">
    <property type="match status" value="1"/>
</dbReference>
<dbReference type="AlphaFoldDB" id="A0A7D5P923"/>
<proteinExistence type="predicted"/>